<dbReference type="Gene3D" id="3.90.1750.20">
    <property type="entry name" value="Putative Large Serine Recombinase, Chain B, Domain 2"/>
    <property type="match status" value="1"/>
</dbReference>
<dbReference type="PROSITE" id="PS51736">
    <property type="entry name" value="RECOMBINASES_3"/>
    <property type="match status" value="1"/>
</dbReference>
<sequence length="432" mass="47713">MCVTIQAATYVRQSEFHSEGIERAQARCKALVEIRRWELVTEYADNAVSASKSRADAQWSKMLADAKAGKFAVLVGVDMDRLVRSIGDLGALVDLGIKVLTVDGEIDLTTADGEFRATMLAAIARFEVRRKAERQVRGNEWRVAQGLPVPGKRRFGYLTGNIVAHPEEGPILTSLFTRVLAGESVFSLAKELGKPPVRVRELLSNRSYVGFVQRRGEWYKAAPSVARLVDPKVFDAVQTLLADPSRKTSPGSAIRHLASGIARCGACNARMVKQGPNYLCKGNLGHPTIKAALLDDHLKWEAFSYVAGLTTTPREEVLALVTNLTHLTRARTVQQDMATWEGADLAAIRVEVARLGKEIERTEVELAQARSDSVAEDVAEALRSELPDDEGAQWWEKRWEQMGLEDQRTLIAGLNIKVFNGRGLDRVKVSVR</sequence>
<dbReference type="GO" id="GO:0003677">
    <property type="term" value="F:DNA binding"/>
    <property type="evidence" value="ECO:0007669"/>
    <property type="project" value="InterPro"/>
</dbReference>
<dbReference type="InterPro" id="IPR006119">
    <property type="entry name" value="Resolv_N"/>
</dbReference>
<evidence type="ECO:0000259" key="2">
    <source>
        <dbReference type="PROSITE" id="PS51736"/>
    </source>
</evidence>
<gene>
    <name evidence="3" type="ORF">E2R54_10265</name>
</gene>
<dbReference type="InterPro" id="IPR050639">
    <property type="entry name" value="SSR_resolvase"/>
</dbReference>
<dbReference type="SUPFAM" id="SSF53041">
    <property type="entry name" value="Resolvase-like"/>
    <property type="match status" value="1"/>
</dbReference>
<evidence type="ECO:0000313" key="4">
    <source>
        <dbReference type="Proteomes" id="UP000295633"/>
    </source>
</evidence>
<dbReference type="AlphaFoldDB" id="A0A4R5YGV7"/>
<organism evidence="3 4">
    <name type="scientific">Microbacterium oleivorans</name>
    <dbReference type="NCBI Taxonomy" id="273677"/>
    <lineage>
        <taxon>Bacteria</taxon>
        <taxon>Bacillati</taxon>
        <taxon>Actinomycetota</taxon>
        <taxon>Actinomycetes</taxon>
        <taxon>Micrococcales</taxon>
        <taxon>Microbacteriaceae</taxon>
        <taxon>Microbacterium</taxon>
    </lineage>
</organism>
<keyword evidence="1" id="KW-0175">Coiled coil</keyword>
<protein>
    <recommendedName>
        <fullName evidence="2">Resolvase/invertase-type recombinase catalytic domain-containing protein</fullName>
    </recommendedName>
</protein>
<dbReference type="SMART" id="SM00857">
    <property type="entry name" value="Resolvase"/>
    <property type="match status" value="1"/>
</dbReference>
<dbReference type="Gene3D" id="3.40.50.1390">
    <property type="entry name" value="Resolvase, N-terminal catalytic domain"/>
    <property type="match status" value="1"/>
</dbReference>
<comment type="caution">
    <text evidence="3">The sequence shown here is derived from an EMBL/GenBank/DDBJ whole genome shotgun (WGS) entry which is preliminary data.</text>
</comment>
<dbReference type="InterPro" id="IPR038109">
    <property type="entry name" value="DNA_bind_recomb_sf"/>
</dbReference>
<accession>A0A4R5YGV7</accession>
<dbReference type="PANTHER" id="PTHR30461">
    <property type="entry name" value="DNA-INVERTASE FROM LAMBDOID PROPHAGE"/>
    <property type="match status" value="1"/>
</dbReference>
<dbReference type="Proteomes" id="UP000295633">
    <property type="component" value="Unassembled WGS sequence"/>
</dbReference>
<name>A0A4R5YGV7_9MICO</name>
<dbReference type="PANTHER" id="PTHR30461:SF23">
    <property type="entry name" value="DNA RECOMBINASE-RELATED"/>
    <property type="match status" value="1"/>
</dbReference>
<dbReference type="GO" id="GO:0000150">
    <property type="term" value="F:DNA strand exchange activity"/>
    <property type="evidence" value="ECO:0007669"/>
    <property type="project" value="InterPro"/>
</dbReference>
<evidence type="ECO:0000256" key="1">
    <source>
        <dbReference type="SAM" id="Coils"/>
    </source>
</evidence>
<proteinExistence type="predicted"/>
<dbReference type="EMBL" id="SMZX01000002">
    <property type="protein sequence ID" value="TDL43588.1"/>
    <property type="molecule type" value="Genomic_DNA"/>
</dbReference>
<dbReference type="InterPro" id="IPR036162">
    <property type="entry name" value="Resolvase-like_N_sf"/>
</dbReference>
<dbReference type="Pfam" id="PF00239">
    <property type="entry name" value="Resolvase"/>
    <property type="match status" value="1"/>
</dbReference>
<evidence type="ECO:0000313" key="3">
    <source>
        <dbReference type="EMBL" id="TDL43588.1"/>
    </source>
</evidence>
<feature type="domain" description="Resolvase/invertase-type recombinase catalytic" evidence="2">
    <location>
        <begin position="6"/>
        <end position="146"/>
    </location>
</feature>
<dbReference type="CDD" id="cd00338">
    <property type="entry name" value="Ser_Recombinase"/>
    <property type="match status" value="1"/>
</dbReference>
<feature type="coiled-coil region" evidence="1">
    <location>
        <begin position="345"/>
        <end position="372"/>
    </location>
</feature>
<reference evidence="3 4" key="1">
    <citation type="submission" date="2019-03" db="EMBL/GenBank/DDBJ databases">
        <title>Genome Sequencing and Assembly of Various Microbes Isolated from Partially Reclaimed Soil and Acid Mine Drainage (AMD) Site.</title>
        <authorList>
            <person name="Steinbock B."/>
            <person name="Bechtold R."/>
            <person name="Sevigny J.L."/>
            <person name="Thomas D."/>
            <person name="Cuthill L.R."/>
            <person name="Aveiro Johannsen E.J."/>
            <person name="Thomas K."/>
            <person name="Ghosh A."/>
        </authorList>
    </citation>
    <scope>NUCLEOTIDE SEQUENCE [LARGE SCALE GENOMIC DNA]</scope>
    <source>
        <strain evidence="3 4">F-B2</strain>
    </source>
</reference>